<comment type="caution">
    <text evidence="2">The sequence shown here is derived from an EMBL/GenBank/DDBJ whole genome shotgun (WGS) entry which is preliminary data.</text>
</comment>
<sequence length="280" mass="31600">MGDPGLFGPSTVTWHLHADPTMWIAGITSLFLQSLHPRAVAAVVQNSRFQQDPVGRLLRTSRFVAVSTYGTTEEVESAAAKVRKVHRTLCAHDRRSGEPIRLDDPELLLWVHCAEVASFASVVRNAGFPLSDEAHDRYFDEQRRSAALVGIDPDRVPGSRREMTEYFQRVRPELARTGDSELVVRFLHRPFRDWRLQPVNLAYQPLGRLAYAQLPGWARTLHGRSGLPQPVAEAGLRGFRCFGRAVPDRVRYRWPSGYVPRAVERLGMQAYPSLTRLPAL</sequence>
<keyword evidence="3" id="KW-1185">Reference proteome</keyword>
<dbReference type="InterPro" id="IPR018713">
    <property type="entry name" value="MPAB/Lcp_cat_dom"/>
</dbReference>
<evidence type="ECO:0000313" key="2">
    <source>
        <dbReference type="EMBL" id="GAA2348587.1"/>
    </source>
</evidence>
<dbReference type="RefSeq" id="WP_344131254.1">
    <property type="nucleotide sequence ID" value="NZ_BAAARA010000008.1"/>
</dbReference>
<name>A0ABN3GCI7_9PSEU</name>
<gene>
    <name evidence="2" type="ORF">GCM10009854_27440</name>
</gene>
<dbReference type="PANTHER" id="PTHR36151">
    <property type="entry name" value="BLR2777 PROTEIN"/>
    <property type="match status" value="1"/>
</dbReference>
<dbReference type="EMBL" id="BAAARA010000008">
    <property type="protein sequence ID" value="GAA2348587.1"/>
    <property type="molecule type" value="Genomic_DNA"/>
</dbReference>
<organism evidence="2 3">
    <name type="scientific">Saccharopolyspora halophila</name>
    <dbReference type="NCBI Taxonomy" id="405551"/>
    <lineage>
        <taxon>Bacteria</taxon>
        <taxon>Bacillati</taxon>
        <taxon>Actinomycetota</taxon>
        <taxon>Actinomycetes</taxon>
        <taxon>Pseudonocardiales</taxon>
        <taxon>Pseudonocardiaceae</taxon>
        <taxon>Saccharopolyspora</taxon>
    </lineage>
</organism>
<proteinExistence type="predicted"/>
<dbReference type="PANTHER" id="PTHR36151:SF3">
    <property type="entry name" value="ER-BOUND OXYGENASE MPAB_MPAB'_RUBBER OXYGENASE CATALYTIC DOMAIN-CONTAINING PROTEIN"/>
    <property type="match status" value="1"/>
</dbReference>
<dbReference type="Proteomes" id="UP001501218">
    <property type="component" value="Unassembled WGS sequence"/>
</dbReference>
<reference evidence="2 3" key="1">
    <citation type="journal article" date="2019" name="Int. J. Syst. Evol. Microbiol.">
        <title>The Global Catalogue of Microorganisms (GCM) 10K type strain sequencing project: providing services to taxonomists for standard genome sequencing and annotation.</title>
        <authorList>
            <consortium name="The Broad Institute Genomics Platform"/>
            <consortium name="The Broad Institute Genome Sequencing Center for Infectious Disease"/>
            <person name="Wu L."/>
            <person name="Ma J."/>
        </authorList>
    </citation>
    <scope>NUCLEOTIDE SEQUENCE [LARGE SCALE GENOMIC DNA]</scope>
    <source>
        <strain evidence="2 3">JCM 16221</strain>
    </source>
</reference>
<protein>
    <submittedName>
        <fullName evidence="2">Oxygenase MpaB family protein</fullName>
    </submittedName>
</protein>
<evidence type="ECO:0000259" key="1">
    <source>
        <dbReference type="Pfam" id="PF09995"/>
    </source>
</evidence>
<feature type="domain" description="ER-bound oxygenase mpaB/mpaB'/Rubber oxygenase catalytic" evidence="1">
    <location>
        <begin position="14"/>
        <end position="242"/>
    </location>
</feature>
<dbReference type="Pfam" id="PF09995">
    <property type="entry name" value="MPAB_Lcp_cat"/>
    <property type="match status" value="1"/>
</dbReference>
<accession>A0ABN3GCI7</accession>
<evidence type="ECO:0000313" key="3">
    <source>
        <dbReference type="Proteomes" id="UP001501218"/>
    </source>
</evidence>